<dbReference type="Proteomes" id="UP001140949">
    <property type="component" value="Unassembled WGS sequence"/>
</dbReference>
<dbReference type="EMBL" id="JANAVB010030220">
    <property type="protein sequence ID" value="KAJ6813608.1"/>
    <property type="molecule type" value="Genomic_DNA"/>
</dbReference>
<name>A0AAX6FBQ8_IRIPA</name>
<evidence type="ECO:0000313" key="2">
    <source>
        <dbReference type="Proteomes" id="UP001140949"/>
    </source>
</evidence>
<gene>
    <name evidence="1" type="ORF">M6B38_142300</name>
</gene>
<organism evidence="1 2">
    <name type="scientific">Iris pallida</name>
    <name type="common">Sweet iris</name>
    <dbReference type="NCBI Taxonomy" id="29817"/>
    <lineage>
        <taxon>Eukaryota</taxon>
        <taxon>Viridiplantae</taxon>
        <taxon>Streptophyta</taxon>
        <taxon>Embryophyta</taxon>
        <taxon>Tracheophyta</taxon>
        <taxon>Spermatophyta</taxon>
        <taxon>Magnoliopsida</taxon>
        <taxon>Liliopsida</taxon>
        <taxon>Asparagales</taxon>
        <taxon>Iridaceae</taxon>
        <taxon>Iridoideae</taxon>
        <taxon>Irideae</taxon>
        <taxon>Iris</taxon>
    </lineage>
</organism>
<accession>A0AAX6FBQ8</accession>
<reference evidence="1" key="1">
    <citation type="journal article" date="2023" name="GigaByte">
        <title>Genome assembly of the bearded iris, Iris pallida Lam.</title>
        <authorList>
            <person name="Bruccoleri R.E."/>
            <person name="Oakeley E.J."/>
            <person name="Faust A.M.E."/>
            <person name="Altorfer M."/>
            <person name="Dessus-Babus S."/>
            <person name="Burckhardt D."/>
            <person name="Oertli M."/>
            <person name="Naumann U."/>
            <person name="Petersen F."/>
            <person name="Wong J."/>
        </authorList>
    </citation>
    <scope>NUCLEOTIDE SEQUENCE</scope>
    <source>
        <strain evidence="1">GSM-AAB239-AS_SAM_17_03QT</strain>
    </source>
</reference>
<proteinExistence type="predicted"/>
<sequence>MTGPRPSSGFSVRRRLWLLGAHRSLRLRSSLRRTSLGPLATCVQHPKPTCRRLVLVVCHSTNANVSNHVVSCWRLAAHSPHFSDVGEKGLN</sequence>
<dbReference type="AlphaFoldDB" id="A0AAX6FBQ8"/>
<evidence type="ECO:0000313" key="1">
    <source>
        <dbReference type="EMBL" id="KAJ6813608.1"/>
    </source>
</evidence>
<comment type="caution">
    <text evidence="1">The sequence shown here is derived from an EMBL/GenBank/DDBJ whole genome shotgun (WGS) entry which is preliminary data.</text>
</comment>
<keyword evidence="2" id="KW-1185">Reference proteome</keyword>
<protein>
    <submittedName>
        <fullName evidence="1">Vicilin-like seed storage protein</fullName>
    </submittedName>
</protein>
<reference evidence="1" key="2">
    <citation type="submission" date="2023-04" db="EMBL/GenBank/DDBJ databases">
        <authorList>
            <person name="Bruccoleri R.E."/>
            <person name="Oakeley E.J."/>
            <person name="Faust A.-M."/>
            <person name="Dessus-Babus S."/>
            <person name="Altorfer M."/>
            <person name="Burckhardt D."/>
            <person name="Oertli M."/>
            <person name="Naumann U."/>
            <person name="Petersen F."/>
            <person name="Wong J."/>
        </authorList>
    </citation>
    <scope>NUCLEOTIDE SEQUENCE</scope>
    <source>
        <strain evidence="1">GSM-AAB239-AS_SAM_17_03QT</strain>
        <tissue evidence="1">Leaf</tissue>
    </source>
</reference>